<name>K9X458_9NOST</name>
<dbReference type="OrthoDB" id="582683at2"/>
<protein>
    <submittedName>
        <fullName evidence="1">Uncharacterized protein</fullName>
    </submittedName>
</protein>
<dbReference type="KEGG" id="csg:Cylst_5420"/>
<dbReference type="eggNOG" id="ENOG5033GXK">
    <property type="taxonomic scope" value="Bacteria"/>
</dbReference>
<evidence type="ECO:0000313" key="2">
    <source>
        <dbReference type="Proteomes" id="UP000010475"/>
    </source>
</evidence>
<accession>K9X458</accession>
<dbReference type="EMBL" id="CP003642">
    <property type="protein sequence ID" value="AFZ27440.1"/>
    <property type="molecule type" value="Genomic_DNA"/>
</dbReference>
<dbReference type="STRING" id="56107.Cylst_5420"/>
<gene>
    <name evidence="1" type="ORF">Cylst_5420</name>
</gene>
<organism evidence="1 2">
    <name type="scientific">Cylindrospermum stagnale PCC 7417</name>
    <dbReference type="NCBI Taxonomy" id="56107"/>
    <lineage>
        <taxon>Bacteria</taxon>
        <taxon>Bacillati</taxon>
        <taxon>Cyanobacteriota</taxon>
        <taxon>Cyanophyceae</taxon>
        <taxon>Nostocales</taxon>
        <taxon>Nostocaceae</taxon>
        <taxon>Cylindrospermum</taxon>
    </lineage>
</organism>
<sequence>MGSTTKYDPKDLCTVSINPGDEQGVGALTYAFYTNIPKASRTILGISTITDTTQLPVGTALTPSYPKPAKASKRFQTKSSSSYVAAANFNGARVDGWTVTRNRKLPSVHLTAGGSSFVRTVYVTIRGIKYAWHMPKVTIGRIGDADLAALGIKYATENDVKDLVFGAEFPKPGKARKLVVSGAGDSATASNVITFYDPEKEFPANWSPVSNAYVIL</sequence>
<dbReference type="RefSeq" id="WP_015210675.1">
    <property type="nucleotide sequence ID" value="NC_019757.1"/>
</dbReference>
<evidence type="ECO:0000313" key="1">
    <source>
        <dbReference type="EMBL" id="AFZ27440.1"/>
    </source>
</evidence>
<dbReference type="Proteomes" id="UP000010475">
    <property type="component" value="Chromosome"/>
</dbReference>
<dbReference type="HOGENOM" id="CLU_1298734_0_0_3"/>
<reference evidence="1 2" key="1">
    <citation type="submission" date="2012-06" db="EMBL/GenBank/DDBJ databases">
        <title>Finished chromosome of genome of Cylindrospermum stagnale PCC 7417.</title>
        <authorList>
            <consortium name="US DOE Joint Genome Institute"/>
            <person name="Gugger M."/>
            <person name="Coursin T."/>
            <person name="Rippka R."/>
            <person name="Tandeau De Marsac N."/>
            <person name="Huntemann M."/>
            <person name="Wei C.-L."/>
            <person name="Han J."/>
            <person name="Detter J.C."/>
            <person name="Han C."/>
            <person name="Tapia R."/>
            <person name="Chen A."/>
            <person name="Kyrpides N."/>
            <person name="Mavromatis K."/>
            <person name="Markowitz V."/>
            <person name="Szeto E."/>
            <person name="Ivanova N."/>
            <person name="Pagani I."/>
            <person name="Pati A."/>
            <person name="Goodwin L."/>
            <person name="Nordberg H.P."/>
            <person name="Cantor M.N."/>
            <person name="Hua S.X."/>
            <person name="Woyke T."/>
            <person name="Kerfeld C.A."/>
        </authorList>
    </citation>
    <scope>NUCLEOTIDE SEQUENCE [LARGE SCALE GENOMIC DNA]</scope>
    <source>
        <strain evidence="1 2">PCC 7417</strain>
    </source>
</reference>
<proteinExistence type="predicted"/>
<dbReference type="AlphaFoldDB" id="K9X458"/>
<keyword evidence="2" id="KW-1185">Reference proteome</keyword>